<gene>
    <name evidence="2" type="ORF">LOC62_01G000139</name>
</gene>
<evidence type="ECO:0000313" key="2">
    <source>
        <dbReference type="EMBL" id="WOO76513.1"/>
    </source>
</evidence>
<dbReference type="EMBL" id="CP086714">
    <property type="protein sequence ID" value="WOO76513.1"/>
    <property type="molecule type" value="Genomic_DNA"/>
</dbReference>
<dbReference type="Proteomes" id="UP000827549">
    <property type="component" value="Chromosome 1"/>
</dbReference>
<feature type="region of interest" description="Disordered" evidence="1">
    <location>
        <begin position="85"/>
        <end position="121"/>
    </location>
</feature>
<evidence type="ECO:0000256" key="1">
    <source>
        <dbReference type="SAM" id="MobiDB-lite"/>
    </source>
</evidence>
<sequence>MCDAEGYLIPFTSAAYPIDVKLLPDRAGNVTTVTHDFQPHDLDIDVHRSFSQADKYQGLLKAHFDGVHEKWKQFCSQMVVPRAKVTRKPRAPPTPSPEAVEVPVSPRASGTSSSADTVVPVPLATPPMPTLSSMLDEIEGWLNQVHFLLPTYRELDRRVATTWTDLQRLVAHRLQTYADFVFYHNEVIRIGKRDAHDHALAYVLGRLRDAAEQLKEADRFPRGRIQYTYAGFLVAIDKFRKDLHEKPW</sequence>
<dbReference type="RefSeq" id="XP_062622545.1">
    <property type="nucleotide sequence ID" value="XM_062766561.1"/>
</dbReference>
<accession>A0AAF1BMB2</accession>
<reference evidence="2" key="1">
    <citation type="submission" date="2023-10" db="EMBL/GenBank/DDBJ databases">
        <authorList>
            <person name="Noh H."/>
        </authorList>
    </citation>
    <scope>NUCLEOTIDE SEQUENCE</scope>
    <source>
        <strain evidence="2">DUCC4014</strain>
    </source>
</reference>
<dbReference type="GeneID" id="87803399"/>
<organism evidence="2 3">
    <name type="scientific">Vanrija pseudolonga</name>
    <dbReference type="NCBI Taxonomy" id="143232"/>
    <lineage>
        <taxon>Eukaryota</taxon>
        <taxon>Fungi</taxon>
        <taxon>Dikarya</taxon>
        <taxon>Basidiomycota</taxon>
        <taxon>Agaricomycotina</taxon>
        <taxon>Tremellomycetes</taxon>
        <taxon>Trichosporonales</taxon>
        <taxon>Trichosporonaceae</taxon>
        <taxon>Vanrija</taxon>
    </lineage>
</organism>
<dbReference type="AlphaFoldDB" id="A0AAF1BMB2"/>
<protein>
    <submittedName>
        <fullName evidence="2">Uncharacterized protein</fullName>
    </submittedName>
</protein>
<proteinExistence type="predicted"/>
<evidence type="ECO:0000313" key="3">
    <source>
        <dbReference type="Proteomes" id="UP000827549"/>
    </source>
</evidence>
<keyword evidence="3" id="KW-1185">Reference proteome</keyword>
<feature type="compositionally biased region" description="Low complexity" evidence="1">
    <location>
        <begin position="97"/>
        <end position="106"/>
    </location>
</feature>
<name>A0AAF1BMB2_9TREE</name>